<evidence type="ECO:0000313" key="20">
    <source>
        <dbReference type="Proteomes" id="UP000011083"/>
    </source>
</evidence>
<dbReference type="PANTHER" id="PTHR10357">
    <property type="entry name" value="ALPHA-AMYLASE FAMILY MEMBER"/>
    <property type="match status" value="1"/>
</dbReference>
<dbReference type="InterPro" id="IPR013780">
    <property type="entry name" value="Glyco_hydro_b"/>
</dbReference>
<dbReference type="Gene3D" id="2.60.40.1180">
    <property type="entry name" value="Golgi alpha-mannosidase II"/>
    <property type="match status" value="1"/>
</dbReference>
<feature type="site" description="Transition state stabilizer" evidence="14">
    <location>
        <position position="311"/>
    </location>
</feature>
<evidence type="ECO:0000256" key="2">
    <source>
        <dbReference type="ARBA" id="ARBA00001913"/>
    </source>
</evidence>
<dbReference type="Pfam" id="PF09260">
    <property type="entry name" value="A_amylase_dom_C"/>
    <property type="match status" value="1"/>
</dbReference>
<accession>L8HIM5</accession>
<keyword evidence="5" id="KW-0479">Metal-binding</keyword>
<feature type="domain" description="Glycosyl hydrolase family 13 catalytic" evidence="18">
    <location>
        <begin position="41"/>
        <end position="383"/>
    </location>
</feature>
<evidence type="ECO:0000256" key="8">
    <source>
        <dbReference type="ARBA" id="ARBA00022837"/>
    </source>
</evidence>
<dbReference type="Pfam" id="PF00128">
    <property type="entry name" value="Alpha-amylase"/>
    <property type="match status" value="1"/>
</dbReference>
<name>L8HIM5_ACACF</name>
<dbReference type="InterPro" id="IPR015340">
    <property type="entry name" value="A_amylase_C_dom"/>
</dbReference>
<dbReference type="PANTHER" id="PTHR10357:SF215">
    <property type="entry name" value="ALPHA-AMYLASE 1"/>
    <property type="match status" value="1"/>
</dbReference>
<dbReference type="InterPro" id="IPR017853">
    <property type="entry name" value="GH"/>
</dbReference>
<feature type="disulfide bond" evidence="15">
    <location>
        <begin position="172"/>
        <end position="184"/>
    </location>
</feature>
<dbReference type="GO" id="GO:0016052">
    <property type="term" value="P:carbohydrate catabolic process"/>
    <property type="evidence" value="ECO:0007669"/>
    <property type="project" value="InterPro"/>
</dbReference>
<dbReference type="EC" id="3.2.1.1" evidence="4"/>
<keyword evidence="10" id="KW-0325">Glycoprotein</keyword>
<dbReference type="PIRSF" id="PIRSF001024">
    <property type="entry name" value="Alph-amyl_fung"/>
    <property type="match status" value="1"/>
</dbReference>
<evidence type="ECO:0000313" key="19">
    <source>
        <dbReference type="EMBL" id="ELR25454.1"/>
    </source>
</evidence>
<dbReference type="Proteomes" id="UP000011083">
    <property type="component" value="Unassembled WGS sequence"/>
</dbReference>
<feature type="active site" description="Proton donor" evidence="13">
    <location>
        <position position="245"/>
    </location>
</feature>
<dbReference type="CDD" id="cd11319">
    <property type="entry name" value="AmyAc_euk_AmyA"/>
    <property type="match status" value="1"/>
</dbReference>
<feature type="binding site" evidence="16">
    <location>
        <position position="358"/>
    </location>
    <ligand>
        <name>substrate</name>
    </ligand>
</feature>
<comment type="catalytic activity">
    <reaction evidence="1">
        <text>Endohydrolysis of (1-&gt;4)-alpha-D-glucosidic linkages in polysaccharides containing three or more (1-&gt;4)-alpha-linked D-glucose units.</text>
        <dbReference type="EC" id="3.2.1.1"/>
    </reaction>
</comment>
<evidence type="ECO:0000256" key="4">
    <source>
        <dbReference type="ARBA" id="ARBA00012595"/>
    </source>
</evidence>
<evidence type="ECO:0000256" key="5">
    <source>
        <dbReference type="ARBA" id="ARBA00022723"/>
    </source>
</evidence>
<dbReference type="GeneID" id="14926511"/>
<dbReference type="SUPFAM" id="SSF51445">
    <property type="entry name" value="(Trans)glycosidases"/>
    <property type="match status" value="1"/>
</dbReference>
<feature type="binding site" evidence="16">
    <location>
        <position position="143"/>
    </location>
    <ligand>
        <name>substrate</name>
    </ligand>
</feature>
<evidence type="ECO:0000256" key="12">
    <source>
        <dbReference type="ARBA" id="ARBA00023295"/>
    </source>
</evidence>
<keyword evidence="12" id="KW-0326">Glycosidase</keyword>
<feature type="signal peptide" evidence="17">
    <location>
        <begin position="1"/>
        <end position="28"/>
    </location>
</feature>
<reference evidence="19 20" key="1">
    <citation type="journal article" date="2013" name="Genome Biol.">
        <title>Genome of Acanthamoeba castellanii highlights extensive lateral gene transfer and early evolution of tyrosine kinase signaling.</title>
        <authorList>
            <person name="Clarke M."/>
            <person name="Lohan A.J."/>
            <person name="Liu B."/>
            <person name="Lagkouvardos I."/>
            <person name="Roy S."/>
            <person name="Zafar N."/>
            <person name="Bertelli C."/>
            <person name="Schilde C."/>
            <person name="Kianianmomeni A."/>
            <person name="Burglin T.R."/>
            <person name="Frech C."/>
            <person name="Turcotte B."/>
            <person name="Kopec K.O."/>
            <person name="Synnott J.M."/>
            <person name="Choo C."/>
            <person name="Paponov I."/>
            <person name="Finkler A."/>
            <person name="Soon Heng Tan C."/>
            <person name="Hutchins A.P."/>
            <person name="Weinmeier T."/>
            <person name="Rattei T."/>
            <person name="Chu J.S."/>
            <person name="Gimenez G."/>
            <person name="Irimia M."/>
            <person name="Rigden D.J."/>
            <person name="Fitzpatrick D.A."/>
            <person name="Lorenzo-Morales J."/>
            <person name="Bateman A."/>
            <person name="Chiu C.H."/>
            <person name="Tang P."/>
            <person name="Hegemann P."/>
            <person name="Fromm H."/>
            <person name="Raoult D."/>
            <person name="Greub G."/>
            <person name="Miranda-Saavedra D."/>
            <person name="Chen N."/>
            <person name="Nash P."/>
            <person name="Ginger M.L."/>
            <person name="Horn M."/>
            <person name="Schaap P."/>
            <person name="Caler L."/>
            <person name="Loftus B."/>
        </authorList>
    </citation>
    <scope>NUCLEOTIDE SEQUENCE [LARGE SCALE GENOMIC DNA]</scope>
    <source>
        <strain evidence="19 20">Neff</strain>
    </source>
</reference>
<dbReference type="SMART" id="SM00642">
    <property type="entry name" value="Aamy"/>
    <property type="match status" value="1"/>
</dbReference>
<keyword evidence="6 17" id="KW-0732">Signal</keyword>
<dbReference type="RefSeq" id="XP_004368209.1">
    <property type="nucleotide sequence ID" value="XM_004368152.1"/>
</dbReference>
<keyword evidence="11" id="KW-0119">Carbohydrate metabolism</keyword>
<evidence type="ECO:0000256" key="14">
    <source>
        <dbReference type="PIRSR" id="PIRSR001024-2"/>
    </source>
</evidence>
<dbReference type="VEuPathDB" id="AmoebaDB:ACA1_295390"/>
<dbReference type="AlphaFoldDB" id="L8HIM5"/>
<evidence type="ECO:0000256" key="16">
    <source>
        <dbReference type="PIRSR" id="PIRSR001024-5"/>
    </source>
</evidence>
<dbReference type="OrthoDB" id="1740265at2759"/>
<evidence type="ECO:0000256" key="15">
    <source>
        <dbReference type="PIRSR" id="PIRSR001024-4"/>
    </source>
</evidence>
<dbReference type="InterPro" id="IPR013777">
    <property type="entry name" value="A-amylase-like"/>
</dbReference>
<feature type="active site" description="Nucleophile" evidence="13">
    <location>
        <position position="221"/>
    </location>
</feature>
<keyword evidence="7" id="KW-0378">Hydrolase</keyword>
<dbReference type="InterPro" id="IPR006047">
    <property type="entry name" value="GH13_cat_dom"/>
</dbReference>
<comment type="similarity">
    <text evidence="3">Belongs to the glycosyl hydrolase 13 family.</text>
</comment>
<keyword evidence="9 15" id="KW-1015">Disulfide bond</keyword>
<dbReference type="GO" id="GO:0004556">
    <property type="term" value="F:alpha-amylase activity"/>
    <property type="evidence" value="ECO:0007669"/>
    <property type="project" value="UniProtKB-EC"/>
</dbReference>
<feature type="chain" id="PRO_5003991129" description="alpha-amylase" evidence="17">
    <location>
        <begin position="29"/>
        <end position="472"/>
    </location>
</feature>
<feature type="binding site" evidence="16">
    <location>
        <position position="219"/>
    </location>
    <ligand>
        <name>substrate</name>
    </ligand>
</feature>
<protein>
    <recommendedName>
        <fullName evidence="4">alpha-amylase</fullName>
        <ecNumber evidence="4">3.2.1.1</ecNumber>
    </recommendedName>
</protein>
<feature type="disulfide bond" evidence="15">
    <location>
        <begin position="58"/>
        <end position="65"/>
    </location>
</feature>
<dbReference type="GO" id="GO:0005509">
    <property type="term" value="F:calcium ion binding"/>
    <property type="evidence" value="ECO:0007669"/>
    <property type="project" value="InterPro"/>
</dbReference>
<evidence type="ECO:0000256" key="6">
    <source>
        <dbReference type="ARBA" id="ARBA00022729"/>
    </source>
</evidence>
<dbReference type="KEGG" id="acan:ACA1_295390"/>
<dbReference type="Gene3D" id="3.20.20.80">
    <property type="entry name" value="Glycosidases"/>
    <property type="match status" value="1"/>
</dbReference>
<organism evidence="19 20">
    <name type="scientific">Acanthamoeba castellanii (strain ATCC 30010 / Neff)</name>
    <dbReference type="NCBI Taxonomy" id="1257118"/>
    <lineage>
        <taxon>Eukaryota</taxon>
        <taxon>Amoebozoa</taxon>
        <taxon>Discosea</taxon>
        <taxon>Longamoebia</taxon>
        <taxon>Centramoebida</taxon>
        <taxon>Acanthamoebidae</taxon>
        <taxon>Acanthamoeba</taxon>
    </lineage>
</organism>
<feature type="binding site" evidence="16">
    <location>
        <position position="104"/>
    </location>
    <ligand>
        <name>substrate</name>
    </ligand>
</feature>
<evidence type="ECO:0000256" key="10">
    <source>
        <dbReference type="ARBA" id="ARBA00023180"/>
    </source>
</evidence>
<evidence type="ECO:0000256" key="1">
    <source>
        <dbReference type="ARBA" id="ARBA00000548"/>
    </source>
</evidence>
<evidence type="ECO:0000256" key="7">
    <source>
        <dbReference type="ARBA" id="ARBA00022801"/>
    </source>
</evidence>
<comment type="cofactor">
    <cofactor evidence="2">
        <name>Ca(2+)</name>
        <dbReference type="ChEBI" id="CHEBI:29108"/>
    </cofactor>
</comment>
<evidence type="ECO:0000259" key="18">
    <source>
        <dbReference type="SMART" id="SM00642"/>
    </source>
</evidence>
<dbReference type="OMA" id="AHNWLFT"/>
<dbReference type="STRING" id="1257118.L8HIM5"/>
<keyword evidence="8" id="KW-0106">Calcium</keyword>
<sequence>MSAPRVVSLGLWAFLLCCLLCGSAPAQSASPAAWKSRTIYQLLTDRFAQTSDGSYAPCNNLSNYCGGSFQGIINHLDYIIGMGFDAIWISPIVTNTPGGYHGYWSQDLFGINPHFGTADDLRQLISACHARGVWVMLDVVANHMGGNVPMSQLSPFNQSEHYHRCVACPSNCQINDYTPEVQLCKLAGLPDLNQTNPYVKSQLINWIRTLMDYGFDGLRIDTVPEIEPGFWVDFVSAANTYAVGEVFSDLSCCATYQKQALPGVLSYPLFWTLRSVFQQKQSMNQLQSTFFSYQSQFADMDLLGTFIDNHDNARFLSGTSDYKLYQNAITYTLMAQGIPIIYYGTEQGYDGTNDPNNRESLWQTRFSTQNPLYQLIRTIVSYRKQAQVWQYPQVQRYSDDTFYAFTRGTTFVALTNAGSNSGTLMRTITYHPYKEGTKLCEIFYPTDCVVVQNGSFPVYLDNGESKIFYPVN</sequence>
<evidence type="ECO:0000256" key="9">
    <source>
        <dbReference type="ARBA" id="ARBA00023157"/>
    </source>
</evidence>
<dbReference type="SUPFAM" id="SSF51011">
    <property type="entry name" value="Glycosyl hydrolase domain"/>
    <property type="match status" value="1"/>
</dbReference>
<evidence type="ECO:0000256" key="17">
    <source>
        <dbReference type="SAM" id="SignalP"/>
    </source>
</evidence>
<evidence type="ECO:0000256" key="3">
    <source>
        <dbReference type="ARBA" id="ARBA00008061"/>
    </source>
</evidence>
<keyword evidence="20" id="KW-1185">Reference proteome</keyword>
<gene>
    <name evidence="19" type="ORF">ACA1_295390</name>
</gene>
<evidence type="ECO:0000256" key="13">
    <source>
        <dbReference type="PIRSR" id="PIRSR001024-1"/>
    </source>
</evidence>
<dbReference type="EMBL" id="KB007805">
    <property type="protein sequence ID" value="ELR25454.1"/>
    <property type="molecule type" value="Genomic_DNA"/>
</dbReference>
<proteinExistence type="inferred from homology"/>
<feature type="binding site" evidence="16">
    <location>
        <position position="311"/>
    </location>
    <ligand>
        <name>substrate</name>
    </ligand>
</feature>
<evidence type="ECO:0000256" key="11">
    <source>
        <dbReference type="ARBA" id="ARBA00023277"/>
    </source>
</evidence>